<sequence length="335" mass="36396">MRKRKELDALVSGVGVKRVGGGSKRPGSGGVSPQDQLLSESTGDEDYWSTAKISPKSKRHYGGAGGKRGGSTCSALLRLFSRKSRRTRRNTKVSLTISTATKQSDTYFFSDRIDRPTLIQFYLIRRFTLSKSVHFNKFHLGEIDGVHYNNQGQKYSQPIPSTPTGLSIQHIIGNRIRSPINHSKQDGHAEGSERFLRGTNNVCPVENVIDRSPKENKGCFNYGVYPVSTPKTSLPESGLDRLPEFRSWNEHDGLRGAVTGVRPVPPAIRDEKLKLGPFVGVLMIIPSLGGGENGGGTGKVVGRSGLTMDGFGKLSSLTMIGLTSSGDGGPWLDMH</sequence>
<feature type="region of interest" description="Disordered" evidence="1">
    <location>
        <begin position="1"/>
        <end position="49"/>
    </location>
</feature>
<evidence type="ECO:0000313" key="2">
    <source>
        <dbReference type="EMBL" id="CAB0020533.1"/>
    </source>
</evidence>
<keyword evidence="3" id="KW-1185">Reference proteome</keyword>
<organism evidence="2 3">
    <name type="scientific">Nesidiocoris tenuis</name>
    <dbReference type="NCBI Taxonomy" id="355587"/>
    <lineage>
        <taxon>Eukaryota</taxon>
        <taxon>Metazoa</taxon>
        <taxon>Ecdysozoa</taxon>
        <taxon>Arthropoda</taxon>
        <taxon>Hexapoda</taxon>
        <taxon>Insecta</taxon>
        <taxon>Pterygota</taxon>
        <taxon>Neoptera</taxon>
        <taxon>Paraneoptera</taxon>
        <taxon>Hemiptera</taxon>
        <taxon>Heteroptera</taxon>
        <taxon>Panheteroptera</taxon>
        <taxon>Cimicomorpha</taxon>
        <taxon>Miridae</taxon>
        <taxon>Dicyphina</taxon>
        <taxon>Nesidiocoris</taxon>
    </lineage>
</organism>
<evidence type="ECO:0000256" key="1">
    <source>
        <dbReference type="SAM" id="MobiDB-lite"/>
    </source>
</evidence>
<dbReference type="AlphaFoldDB" id="A0A6H5HYW4"/>
<protein>
    <submittedName>
        <fullName evidence="2">Uncharacterized protein</fullName>
    </submittedName>
</protein>
<name>A0A6H5HYW4_9HEMI</name>
<feature type="compositionally biased region" description="Gly residues" evidence="1">
    <location>
        <begin position="18"/>
        <end position="30"/>
    </location>
</feature>
<proteinExistence type="predicted"/>
<dbReference type="EMBL" id="CADCXU010035395">
    <property type="protein sequence ID" value="CAB0020533.1"/>
    <property type="molecule type" value="Genomic_DNA"/>
</dbReference>
<dbReference type="OrthoDB" id="10009315at2759"/>
<accession>A0A6H5HYW4</accession>
<reference evidence="2 3" key="1">
    <citation type="submission" date="2020-02" db="EMBL/GenBank/DDBJ databases">
        <authorList>
            <person name="Ferguson B K."/>
        </authorList>
    </citation>
    <scope>NUCLEOTIDE SEQUENCE [LARGE SCALE GENOMIC DNA]</scope>
</reference>
<evidence type="ECO:0000313" key="3">
    <source>
        <dbReference type="Proteomes" id="UP000479000"/>
    </source>
</evidence>
<gene>
    <name evidence="2" type="ORF">NTEN_LOCUS24106</name>
</gene>
<dbReference type="Proteomes" id="UP000479000">
    <property type="component" value="Unassembled WGS sequence"/>
</dbReference>